<keyword evidence="2" id="KW-0285">Flavoprotein</keyword>
<dbReference type="PANTHER" id="PTHR43303:SF4">
    <property type="entry name" value="NADPH DEHYDROGENASE C23G7.10C-RELATED"/>
    <property type="match status" value="1"/>
</dbReference>
<keyword evidence="3" id="KW-0288">FMN</keyword>
<dbReference type="InterPro" id="IPR044152">
    <property type="entry name" value="YqjM-like"/>
</dbReference>
<dbReference type="PANTHER" id="PTHR43303">
    <property type="entry name" value="NADPH DEHYDROGENASE C23G7.10C-RELATED"/>
    <property type="match status" value="1"/>
</dbReference>
<organism evidence="7 8">
    <name type="scientific">Deinococcus roseus</name>
    <dbReference type="NCBI Taxonomy" id="392414"/>
    <lineage>
        <taxon>Bacteria</taxon>
        <taxon>Thermotogati</taxon>
        <taxon>Deinococcota</taxon>
        <taxon>Deinococci</taxon>
        <taxon>Deinococcales</taxon>
        <taxon>Deinococcaceae</taxon>
        <taxon>Deinococcus</taxon>
    </lineage>
</organism>
<evidence type="ECO:0000313" key="7">
    <source>
        <dbReference type="EMBL" id="GGJ25221.1"/>
    </source>
</evidence>
<evidence type="ECO:0000256" key="1">
    <source>
        <dbReference type="ARBA" id="ARBA00001917"/>
    </source>
</evidence>
<dbReference type="Proteomes" id="UP000632222">
    <property type="component" value="Unassembled WGS sequence"/>
</dbReference>
<dbReference type="CDD" id="cd02932">
    <property type="entry name" value="OYE_YqiM_FMN"/>
    <property type="match status" value="1"/>
</dbReference>
<evidence type="ECO:0000259" key="6">
    <source>
        <dbReference type="Pfam" id="PF00724"/>
    </source>
</evidence>
<feature type="domain" description="NADH:flavin oxidoreductase/NADH oxidase N-terminal" evidence="6">
    <location>
        <begin position="3"/>
        <end position="339"/>
    </location>
</feature>
<comment type="cofactor">
    <cofactor evidence="1">
        <name>FMN</name>
        <dbReference type="ChEBI" id="CHEBI:58210"/>
    </cofactor>
</comment>
<dbReference type="SUPFAM" id="SSF51395">
    <property type="entry name" value="FMN-linked oxidoreductases"/>
    <property type="match status" value="1"/>
</dbReference>
<evidence type="ECO:0000256" key="4">
    <source>
        <dbReference type="ARBA" id="ARBA00022857"/>
    </source>
</evidence>
<dbReference type="RefSeq" id="WP_189000514.1">
    <property type="nucleotide sequence ID" value="NZ_BMOD01000002.1"/>
</dbReference>
<name>A0ABQ2CY22_9DEIO</name>
<evidence type="ECO:0000256" key="2">
    <source>
        <dbReference type="ARBA" id="ARBA00022630"/>
    </source>
</evidence>
<keyword evidence="8" id="KW-1185">Reference proteome</keyword>
<gene>
    <name evidence="7" type="primary">namA</name>
    <name evidence="7" type="ORF">GCM10008938_09100</name>
</gene>
<comment type="caution">
    <text evidence="7">The sequence shown here is derived from an EMBL/GenBank/DDBJ whole genome shotgun (WGS) entry which is preliminary data.</text>
</comment>
<protein>
    <submittedName>
        <fullName evidence="7">Oxidoreductase</fullName>
    </submittedName>
</protein>
<accession>A0ABQ2CY22</accession>
<dbReference type="InterPro" id="IPR001155">
    <property type="entry name" value="OxRdtase_FMN_N"/>
</dbReference>
<dbReference type="EMBL" id="BMOD01000002">
    <property type="protein sequence ID" value="GGJ25221.1"/>
    <property type="molecule type" value="Genomic_DNA"/>
</dbReference>
<reference evidence="8" key="1">
    <citation type="journal article" date="2019" name="Int. J. Syst. Evol. Microbiol.">
        <title>The Global Catalogue of Microorganisms (GCM) 10K type strain sequencing project: providing services to taxonomists for standard genome sequencing and annotation.</title>
        <authorList>
            <consortium name="The Broad Institute Genomics Platform"/>
            <consortium name="The Broad Institute Genome Sequencing Center for Infectious Disease"/>
            <person name="Wu L."/>
            <person name="Ma J."/>
        </authorList>
    </citation>
    <scope>NUCLEOTIDE SEQUENCE [LARGE SCALE GENOMIC DNA]</scope>
    <source>
        <strain evidence="8">JCM 14370</strain>
    </source>
</reference>
<dbReference type="InterPro" id="IPR013785">
    <property type="entry name" value="Aldolase_TIM"/>
</dbReference>
<evidence type="ECO:0000256" key="5">
    <source>
        <dbReference type="ARBA" id="ARBA00023002"/>
    </source>
</evidence>
<sequence>MSQLFTPITFRGVTLKNRIVVSPMCQYSSENGYPGDWHLVHLGAFAQGGAALVITEATAVVPEGRISPDDLGIWEDGQAEALSKIVQFIKGQGAVAGIQLAHAGRKASVRSPWDSNRAILTPEEGGWEVVAPSAVPFTEGWLVPHALTLEEIQKLRENWVAAALRSVKAGFEVLEIHAAHGYLFHEFLSPLSNHRTDEYGGSLENRSRLLLEVTRDIREAIPAHLSLWVRISATDWTEGGWTPEESVELSKALKAAGVDLIDTSTGGNVATAKIPVEPGYQVRFAEQIKHEAGIPTGAVGLITEPQQAEQIVVTGQADVVLLARAVLREPHWAQLAAKALGVKPEAPRQYARAWL</sequence>
<keyword evidence="5" id="KW-0560">Oxidoreductase</keyword>
<dbReference type="Pfam" id="PF00724">
    <property type="entry name" value="Oxidored_FMN"/>
    <property type="match status" value="1"/>
</dbReference>
<dbReference type="Gene3D" id="3.20.20.70">
    <property type="entry name" value="Aldolase class I"/>
    <property type="match status" value="1"/>
</dbReference>
<evidence type="ECO:0000313" key="8">
    <source>
        <dbReference type="Proteomes" id="UP000632222"/>
    </source>
</evidence>
<proteinExistence type="predicted"/>
<keyword evidence="4" id="KW-0521">NADP</keyword>
<evidence type="ECO:0000256" key="3">
    <source>
        <dbReference type="ARBA" id="ARBA00022643"/>
    </source>
</evidence>